<reference evidence="1" key="1">
    <citation type="submission" date="2020-04" db="EMBL/GenBank/DDBJ databases">
        <authorList>
            <person name="Chiriac C."/>
            <person name="Salcher M."/>
            <person name="Ghai R."/>
            <person name="Kavagutti S V."/>
        </authorList>
    </citation>
    <scope>NUCLEOTIDE SEQUENCE</scope>
</reference>
<dbReference type="EMBL" id="LR796270">
    <property type="protein sequence ID" value="CAB4133248.1"/>
    <property type="molecule type" value="Genomic_DNA"/>
</dbReference>
<name>A0A6J5LEZ4_9CAUD</name>
<gene>
    <name evidence="1" type="ORF">UFOVP250_87</name>
</gene>
<evidence type="ECO:0000313" key="1">
    <source>
        <dbReference type="EMBL" id="CAB4133248.1"/>
    </source>
</evidence>
<proteinExistence type="predicted"/>
<organism evidence="1">
    <name type="scientific">uncultured Caudovirales phage</name>
    <dbReference type="NCBI Taxonomy" id="2100421"/>
    <lineage>
        <taxon>Viruses</taxon>
        <taxon>Duplodnaviria</taxon>
        <taxon>Heunggongvirae</taxon>
        <taxon>Uroviricota</taxon>
        <taxon>Caudoviricetes</taxon>
        <taxon>Peduoviridae</taxon>
        <taxon>Maltschvirus</taxon>
        <taxon>Maltschvirus maltsch</taxon>
    </lineage>
</organism>
<accession>A0A6J5LEZ4</accession>
<sequence length="79" mass="8814">MMIMENEFDYAFEGRCPSEAQVTKIAKIGMKSGATHLSMWWGENMIEIVKAGNGQWYGSGWIRRIGGSDLAMKLQLGKA</sequence>
<protein>
    <submittedName>
        <fullName evidence="1">Uncharacterized protein</fullName>
    </submittedName>
</protein>